<dbReference type="InterPro" id="IPR013321">
    <property type="entry name" value="Arc_rbn_hlx_hlx"/>
</dbReference>
<comment type="caution">
    <text evidence="5">The sequence shown here is derived from an EMBL/GenBank/DDBJ whole genome shotgun (WGS) entry which is preliminary data.</text>
</comment>
<accession>A0A830FJ64</accession>
<keyword evidence="2" id="KW-0238">DNA-binding</keyword>
<evidence type="ECO:0000313" key="6">
    <source>
        <dbReference type="Proteomes" id="UP000656367"/>
    </source>
</evidence>
<dbReference type="Gene3D" id="1.10.1220.10">
    <property type="entry name" value="Met repressor-like"/>
    <property type="match status" value="1"/>
</dbReference>
<name>A0A830FJ64_HALAR</name>
<dbReference type="CDD" id="cd22231">
    <property type="entry name" value="RHH_NikR_HicB-like"/>
    <property type="match status" value="1"/>
</dbReference>
<feature type="domain" description="Transcription factor NikR nickel binding C-terminal" evidence="4">
    <location>
        <begin position="55"/>
        <end position="124"/>
    </location>
</feature>
<keyword evidence="3" id="KW-0804">Transcription</keyword>
<dbReference type="InterPro" id="IPR045865">
    <property type="entry name" value="ACT-like_dom_sf"/>
</dbReference>
<evidence type="ECO:0000256" key="1">
    <source>
        <dbReference type="ARBA" id="ARBA00023015"/>
    </source>
</evidence>
<dbReference type="Gene3D" id="3.30.70.1150">
    <property type="entry name" value="ACT-like. Chain A, domain 2"/>
    <property type="match status" value="1"/>
</dbReference>
<dbReference type="Pfam" id="PF08753">
    <property type="entry name" value="NikR_C"/>
    <property type="match status" value="1"/>
</dbReference>
<dbReference type="SUPFAM" id="SSF55021">
    <property type="entry name" value="ACT-like"/>
    <property type="match status" value="1"/>
</dbReference>
<dbReference type="PANTHER" id="PTHR34719:SF2">
    <property type="entry name" value="NICKEL-RESPONSIVE REGULATOR"/>
    <property type="match status" value="1"/>
</dbReference>
<dbReference type="InterPro" id="IPR027271">
    <property type="entry name" value="Acetolactate_synth/TF_NikR_C"/>
</dbReference>
<dbReference type="GO" id="GO:0003677">
    <property type="term" value="F:DNA binding"/>
    <property type="evidence" value="ECO:0007669"/>
    <property type="project" value="TreeGrafter"/>
</dbReference>
<keyword evidence="1" id="KW-0805">Transcription regulation</keyword>
<evidence type="ECO:0000256" key="2">
    <source>
        <dbReference type="ARBA" id="ARBA00023125"/>
    </source>
</evidence>
<reference evidence="5" key="2">
    <citation type="submission" date="2020-09" db="EMBL/GenBank/DDBJ databases">
        <authorList>
            <person name="Sun Q."/>
            <person name="Ohkuma M."/>
        </authorList>
    </citation>
    <scope>NUCLEOTIDE SEQUENCE</scope>
    <source>
        <strain evidence="5">JCM 15759</strain>
    </source>
</reference>
<dbReference type="InterPro" id="IPR050192">
    <property type="entry name" value="CopG/NikR_regulator"/>
</dbReference>
<evidence type="ECO:0000256" key="3">
    <source>
        <dbReference type="ARBA" id="ARBA00023163"/>
    </source>
</evidence>
<dbReference type="InterPro" id="IPR010985">
    <property type="entry name" value="Ribbon_hlx_hlx"/>
</dbReference>
<dbReference type="AlphaFoldDB" id="A0A830FJ64"/>
<dbReference type="Proteomes" id="UP000656367">
    <property type="component" value="Unassembled WGS sequence"/>
</dbReference>
<dbReference type="PANTHER" id="PTHR34719">
    <property type="entry name" value="NICKEL-RESPONSIVE REGULATOR"/>
    <property type="match status" value="1"/>
</dbReference>
<organism evidence="5 6">
    <name type="scientific">Haloarcula argentinensis</name>
    <dbReference type="NCBI Taxonomy" id="43776"/>
    <lineage>
        <taxon>Archaea</taxon>
        <taxon>Methanobacteriati</taxon>
        <taxon>Methanobacteriota</taxon>
        <taxon>Stenosarchaea group</taxon>
        <taxon>Halobacteria</taxon>
        <taxon>Halobacteriales</taxon>
        <taxon>Haloarculaceae</taxon>
        <taxon>Haloarcula</taxon>
    </lineage>
</organism>
<sequence>MRTSFNIPDDLLTKFDHTWEHEGFDSRSRAVREAMNEYIESHTKLEEVSGEITAVLAFDYEHEPNIGDLHSTQHDFQDVIETTSHTHQGEWCLETIFCHGDASQVRELVYQLRDFDTVGRVKILILSPQEDDCHHTH</sequence>
<dbReference type="RefSeq" id="WP_188854007.1">
    <property type="nucleotide sequence ID" value="NZ_BMON01000008.1"/>
</dbReference>
<dbReference type="SUPFAM" id="SSF47598">
    <property type="entry name" value="Ribbon-helix-helix"/>
    <property type="match status" value="1"/>
</dbReference>
<dbReference type="EMBL" id="BMON01000008">
    <property type="protein sequence ID" value="GGM52042.1"/>
    <property type="molecule type" value="Genomic_DNA"/>
</dbReference>
<evidence type="ECO:0000259" key="4">
    <source>
        <dbReference type="Pfam" id="PF08753"/>
    </source>
</evidence>
<protein>
    <recommendedName>
        <fullName evidence="4">Transcription factor NikR nickel binding C-terminal domain-containing protein</fullName>
    </recommendedName>
</protein>
<proteinExistence type="predicted"/>
<gene>
    <name evidence="5" type="ORF">GCM10009006_36500</name>
</gene>
<dbReference type="OrthoDB" id="25654at2157"/>
<dbReference type="GO" id="GO:0006355">
    <property type="term" value="P:regulation of DNA-templated transcription"/>
    <property type="evidence" value="ECO:0007669"/>
    <property type="project" value="InterPro"/>
</dbReference>
<reference evidence="5" key="1">
    <citation type="journal article" date="2014" name="Int. J. Syst. Evol. Microbiol.">
        <title>Complete genome sequence of Corynebacterium casei LMG S-19264T (=DSM 44701T), isolated from a smear-ripened cheese.</title>
        <authorList>
            <consortium name="US DOE Joint Genome Institute (JGI-PGF)"/>
            <person name="Walter F."/>
            <person name="Albersmeier A."/>
            <person name="Kalinowski J."/>
            <person name="Ruckert C."/>
        </authorList>
    </citation>
    <scope>NUCLEOTIDE SEQUENCE</scope>
    <source>
        <strain evidence="5">JCM 15759</strain>
    </source>
</reference>
<evidence type="ECO:0000313" key="5">
    <source>
        <dbReference type="EMBL" id="GGM52042.1"/>
    </source>
</evidence>
<dbReference type="InterPro" id="IPR014864">
    <property type="entry name" value="TF_NikR_Ni-bd_C"/>
</dbReference>